<protein>
    <submittedName>
        <fullName evidence="3">Heterokaryon incompatibility protein-domain-containing protein</fullName>
    </submittedName>
</protein>
<evidence type="ECO:0000256" key="1">
    <source>
        <dbReference type="SAM" id="Phobius"/>
    </source>
</evidence>
<dbReference type="PANTHER" id="PTHR24148">
    <property type="entry name" value="ANKYRIN REPEAT DOMAIN-CONTAINING PROTEIN 39 HOMOLOG-RELATED"/>
    <property type="match status" value="1"/>
</dbReference>
<proteinExistence type="predicted"/>
<feature type="transmembrane region" description="Helical" evidence="1">
    <location>
        <begin position="12"/>
        <end position="35"/>
    </location>
</feature>
<feature type="transmembrane region" description="Helical" evidence="1">
    <location>
        <begin position="111"/>
        <end position="130"/>
    </location>
</feature>
<evidence type="ECO:0000313" key="3">
    <source>
        <dbReference type="EMBL" id="KAH7358394.1"/>
    </source>
</evidence>
<dbReference type="PANTHER" id="PTHR24148:SF64">
    <property type="entry name" value="HETEROKARYON INCOMPATIBILITY DOMAIN-CONTAINING PROTEIN"/>
    <property type="match status" value="1"/>
</dbReference>
<sequence length="803" mass="91087">MADAERARQRRNTAIAGLAGLVLGHVGIAFVVWILDSIANYIGRVWAAVVACLLVKNGRVMPLVGLLADWCLDPPGTSFVFSLTVLTVFVAQPLVFPDLDIPATEVWYDHTRTSVVTVPTFVVASLLFHYPRASARAVRDLVLKPPGISDIVYWLWMTFACLSVPYLIQNKVLPSQTFRAFSERFWRSIGKRLWDLRSTESLVPRGPNAPREFFHSELKNDWDIRLLEILPRGTSNQVRCRLATANLARQGNLYEAMSYTWGDPTTTHTISIDGFPVKVTRNVYNLLYDRSPIFSPRRIWIDAICINQDDTTEKASQVRIMKDIYRCASLVTIWLDAGEDSEDSHLAIALLLELSHLLKTEKPTDQELFRKYSPQRRSRRWQALGRILDQPYFSRMWMVQEVAVNKILHVVYGRETIQWDTLAPVILRLLASFHFSTMIEDDVSPLQKRTRILSINTLFLDGTRKMYQGEGAKQHPATLLHMMPRFWTFNATDGRDKVFALLGLVEDEMSPLIEPDYTKPVEEVFLHTAWHLYSQEDSLGEILFCAGIGWPRNLPSLPSWVPDWTKAGRAVISTFPRPGIGYQTAAGLRNRGPIIHGVSIELDVIVVDVVDLLTREHVHRDTFDEVHDEAVSWLREVRSIAQGSSEEDLWRTLVCDAPYVSRDDVTIGMVWPADEVFGKWYRYCMAHLLQDLEFDEELGLAADEVDERMQLGARWFTSVEYRCLARRFAMTKLGRMAVVPALAEEGDIVALVPGVNVPFLLRLLRSDPASGQGVYALVGESYVHGIMAGEMADESRVTAVLLE</sequence>
<feature type="transmembrane region" description="Helical" evidence="1">
    <location>
        <begin position="151"/>
        <end position="168"/>
    </location>
</feature>
<dbReference type="AlphaFoldDB" id="A0A8K0TB78"/>
<dbReference type="Pfam" id="PF26639">
    <property type="entry name" value="Het-6_barrel"/>
    <property type="match status" value="1"/>
</dbReference>
<keyword evidence="4" id="KW-1185">Reference proteome</keyword>
<keyword evidence="1" id="KW-0472">Membrane</keyword>
<organism evidence="3 4">
    <name type="scientific">Plectosphaerella cucumerina</name>
    <dbReference type="NCBI Taxonomy" id="40658"/>
    <lineage>
        <taxon>Eukaryota</taxon>
        <taxon>Fungi</taxon>
        <taxon>Dikarya</taxon>
        <taxon>Ascomycota</taxon>
        <taxon>Pezizomycotina</taxon>
        <taxon>Sordariomycetes</taxon>
        <taxon>Hypocreomycetidae</taxon>
        <taxon>Glomerellales</taxon>
        <taxon>Plectosphaerellaceae</taxon>
        <taxon>Plectosphaerella</taxon>
    </lineage>
</organism>
<comment type="caution">
    <text evidence="3">The sequence shown here is derived from an EMBL/GenBank/DDBJ whole genome shotgun (WGS) entry which is preliminary data.</text>
</comment>
<dbReference type="InterPro" id="IPR052895">
    <property type="entry name" value="HetReg/Transcr_Mod"/>
</dbReference>
<feature type="domain" description="Heterokaryon incompatibility" evidence="2">
    <location>
        <begin position="254"/>
        <end position="401"/>
    </location>
</feature>
<evidence type="ECO:0000313" key="4">
    <source>
        <dbReference type="Proteomes" id="UP000813385"/>
    </source>
</evidence>
<evidence type="ECO:0000259" key="2">
    <source>
        <dbReference type="Pfam" id="PF06985"/>
    </source>
</evidence>
<feature type="transmembrane region" description="Helical" evidence="1">
    <location>
        <begin position="41"/>
        <end position="58"/>
    </location>
</feature>
<dbReference type="EMBL" id="JAGPXD010000004">
    <property type="protein sequence ID" value="KAH7358394.1"/>
    <property type="molecule type" value="Genomic_DNA"/>
</dbReference>
<name>A0A8K0TB78_9PEZI</name>
<reference evidence="3" key="1">
    <citation type="journal article" date="2021" name="Nat. Commun.">
        <title>Genetic determinants of endophytism in the Arabidopsis root mycobiome.</title>
        <authorList>
            <person name="Mesny F."/>
            <person name="Miyauchi S."/>
            <person name="Thiergart T."/>
            <person name="Pickel B."/>
            <person name="Atanasova L."/>
            <person name="Karlsson M."/>
            <person name="Huettel B."/>
            <person name="Barry K.W."/>
            <person name="Haridas S."/>
            <person name="Chen C."/>
            <person name="Bauer D."/>
            <person name="Andreopoulos W."/>
            <person name="Pangilinan J."/>
            <person name="LaButti K."/>
            <person name="Riley R."/>
            <person name="Lipzen A."/>
            <person name="Clum A."/>
            <person name="Drula E."/>
            <person name="Henrissat B."/>
            <person name="Kohler A."/>
            <person name="Grigoriev I.V."/>
            <person name="Martin F.M."/>
            <person name="Hacquard S."/>
        </authorList>
    </citation>
    <scope>NUCLEOTIDE SEQUENCE</scope>
    <source>
        <strain evidence="3">MPI-CAGE-AT-0016</strain>
    </source>
</reference>
<dbReference type="Pfam" id="PF06985">
    <property type="entry name" value="HET"/>
    <property type="match status" value="1"/>
</dbReference>
<gene>
    <name evidence="3" type="ORF">B0T11DRAFT_284362</name>
</gene>
<keyword evidence="1" id="KW-1133">Transmembrane helix</keyword>
<keyword evidence="1" id="KW-0812">Transmembrane</keyword>
<dbReference type="Proteomes" id="UP000813385">
    <property type="component" value="Unassembled WGS sequence"/>
</dbReference>
<dbReference type="OrthoDB" id="2157530at2759"/>
<dbReference type="InterPro" id="IPR010730">
    <property type="entry name" value="HET"/>
</dbReference>
<accession>A0A8K0TB78</accession>
<feature type="transmembrane region" description="Helical" evidence="1">
    <location>
        <begin position="70"/>
        <end position="91"/>
    </location>
</feature>